<sequence length="1027" mass="112505">MSPGGIGLALLSALVPSVWANITEADYNLTTSGGSSSENIEAYSVEEETSSPVLTDIGTGILARLVNPPYDASLLEEAVATPTYDAVKENISYNQQSIGSFLTFLWAALVFFCITTIVNTLNRCMVFFSGDFSQRVSSSYMTVFVFLLVVLFILFVLMTLLLVSLVSTRDSMVDSVTEKVPAVLTSTFQGLRGFVNVTVAQIAQNRKTARMPDVGSVLGKGFDTAFKSFVANSAATDVRIPLNRVSQECANDLRYLGFIENTGEYGRLDANLRAGGEKCAPLRQYQEQLFDDVSHAVATVTSKDRQKVFEIISDYASMMDESDCNVVPSHNSINQLEKEVHDFEDSSGAFKSLANYVESDLFWIVIVHALSLCLLVVGLLTGVCTHNSNTEPHERSGLSHLIGFELTLTAYAFTLFVILGILVSIFMTIESTLGYTYFCEPYLGNNYVILDDALERLWPASNRSHLLSRIVPSEVMENCKNDSVSILDLGPKPSHGRISRRQGVLLPRLNLKFVLQELSSQPEHKRAKHSFSLAGDAIPYFQKPLSGEAKFFTENRVDTMSFRSKSSDLWNKDSDPIINKTVVKKIVLPMIPSYYNHFLTNLVNLAIQPTGSAIAGRCSILRALFKSFMDVVCYTYVLELVGYWASLLLAIFLAMLAIPCCFMLAKYFFRTQRPIRVIRRFRKPNKTTRSLSESLEREETPEQDEGRQLHPLERLLQMYAKSELPPGMTRRITAMSTKNRSLLPPLGPLMHQMASFSSRLAQSPHRLHAVHSSTSIIATGGGAPVMAAMPAMNVGVTAVSQPAMSSIPYRHLVAKTVSNVASSSVHRADPLTLAQPHYHGQVYTSVASSSHQALVPQVHAPPMYRVPVASPQSQPALMAQHISAVCVPVQPSVSVQAGVPIQVSAPSARLLTHTATVSNSVAPPAASMMAVAQPPSTVVYREAYPAKSYVLRSRGSMGPSLAMAAPPVYAAPPRLRTVSVLSVSTSSSSGSVTAVQGTIEPRRTVMFARPLRTQSAQVIETRMHRRL</sequence>
<evidence type="ECO:0000256" key="2">
    <source>
        <dbReference type="ARBA" id="ARBA00006058"/>
    </source>
</evidence>
<keyword evidence="11" id="KW-1185">Reference proteome</keyword>
<evidence type="ECO:0000256" key="5">
    <source>
        <dbReference type="ARBA" id="ARBA00023136"/>
    </source>
</evidence>
<gene>
    <name evidence="10" type="ORF">HPB51_029611</name>
</gene>
<evidence type="ECO:0000256" key="6">
    <source>
        <dbReference type="ARBA" id="ARBA00023180"/>
    </source>
</evidence>
<organism evidence="10 11">
    <name type="scientific">Rhipicephalus microplus</name>
    <name type="common">Cattle tick</name>
    <name type="synonym">Boophilus microplus</name>
    <dbReference type="NCBI Taxonomy" id="6941"/>
    <lineage>
        <taxon>Eukaryota</taxon>
        <taxon>Metazoa</taxon>
        <taxon>Ecdysozoa</taxon>
        <taxon>Arthropoda</taxon>
        <taxon>Chelicerata</taxon>
        <taxon>Arachnida</taxon>
        <taxon>Acari</taxon>
        <taxon>Parasitiformes</taxon>
        <taxon>Ixodida</taxon>
        <taxon>Ixodoidea</taxon>
        <taxon>Ixodidae</taxon>
        <taxon>Rhipicephalinae</taxon>
        <taxon>Rhipicephalus</taxon>
        <taxon>Boophilus</taxon>
    </lineage>
</organism>
<feature type="chain" id="PRO_5039913076" evidence="9">
    <location>
        <begin position="21"/>
        <end position="1027"/>
    </location>
</feature>
<evidence type="ECO:0000313" key="11">
    <source>
        <dbReference type="Proteomes" id="UP000821866"/>
    </source>
</evidence>
<feature type="transmembrane region" description="Helical" evidence="8">
    <location>
        <begin position="643"/>
        <end position="669"/>
    </location>
</feature>
<dbReference type="InterPro" id="IPR008795">
    <property type="entry name" value="Prominin"/>
</dbReference>
<dbReference type="AlphaFoldDB" id="A0A9J6CTK3"/>
<comment type="subcellular location">
    <subcellularLocation>
        <location evidence="1">Membrane</location>
        <topology evidence="1">Multi-pass membrane protein</topology>
    </subcellularLocation>
</comment>
<evidence type="ECO:0000256" key="4">
    <source>
        <dbReference type="ARBA" id="ARBA00022989"/>
    </source>
</evidence>
<feature type="region of interest" description="Disordered" evidence="7">
    <location>
        <begin position="688"/>
        <end position="708"/>
    </location>
</feature>
<feature type="transmembrane region" description="Helical" evidence="8">
    <location>
        <begin position="98"/>
        <end position="121"/>
    </location>
</feature>
<dbReference type="PANTHER" id="PTHR22730">
    <property type="entry name" value="PROMININ PROM PROTEIN"/>
    <property type="match status" value="1"/>
</dbReference>
<feature type="compositionally biased region" description="Basic and acidic residues" evidence="7">
    <location>
        <begin position="694"/>
        <end position="708"/>
    </location>
</feature>
<feature type="transmembrane region" description="Helical" evidence="8">
    <location>
        <begin position="142"/>
        <end position="166"/>
    </location>
</feature>
<evidence type="ECO:0000256" key="1">
    <source>
        <dbReference type="ARBA" id="ARBA00004141"/>
    </source>
</evidence>
<keyword evidence="4 8" id="KW-1133">Transmembrane helix</keyword>
<feature type="transmembrane region" description="Helical" evidence="8">
    <location>
        <begin position="361"/>
        <end position="385"/>
    </location>
</feature>
<keyword evidence="9" id="KW-0732">Signal</keyword>
<evidence type="ECO:0000256" key="9">
    <source>
        <dbReference type="SAM" id="SignalP"/>
    </source>
</evidence>
<accession>A0A9J6CTK3</accession>
<dbReference type="EMBL" id="JABSTU010006855">
    <property type="protein sequence ID" value="KAH7931929.1"/>
    <property type="molecule type" value="Genomic_DNA"/>
</dbReference>
<dbReference type="GO" id="GO:0016020">
    <property type="term" value="C:membrane"/>
    <property type="evidence" value="ECO:0007669"/>
    <property type="project" value="UniProtKB-SubCell"/>
</dbReference>
<reference evidence="10" key="1">
    <citation type="journal article" date="2020" name="Cell">
        <title>Large-Scale Comparative Analyses of Tick Genomes Elucidate Their Genetic Diversity and Vector Capacities.</title>
        <authorList>
            <consortium name="Tick Genome and Microbiome Consortium (TIGMIC)"/>
            <person name="Jia N."/>
            <person name="Wang J."/>
            <person name="Shi W."/>
            <person name="Du L."/>
            <person name="Sun Y."/>
            <person name="Zhan W."/>
            <person name="Jiang J.F."/>
            <person name="Wang Q."/>
            <person name="Zhang B."/>
            <person name="Ji P."/>
            <person name="Bell-Sakyi L."/>
            <person name="Cui X.M."/>
            <person name="Yuan T.T."/>
            <person name="Jiang B.G."/>
            <person name="Yang W.F."/>
            <person name="Lam T.T."/>
            <person name="Chang Q.C."/>
            <person name="Ding S.J."/>
            <person name="Wang X.J."/>
            <person name="Zhu J.G."/>
            <person name="Ruan X.D."/>
            <person name="Zhao L."/>
            <person name="Wei J.T."/>
            <person name="Ye R.Z."/>
            <person name="Que T.C."/>
            <person name="Du C.H."/>
            <person name="Zhou Y.H."/>
            <person name="Cheng J.X."/>
            <person name="Dai P.F."/>
            <person name="Guo W.B."/>
            <person name="Han X.H."/>
            <person name="Huang E.J."/>
            <person name="Li L.F."/>
            <person name="Wei W."/>
            <person name="Gao Y.C."/>
            <person name="Liu J.Z."/>
            <person name="Shao H.Z."/>
            <person name="Wang X."/>
            <person name="Wang C.C."/>
            <person name="Yang T.C."/>
            <person name="Huo Q.B."/>
            <person name="Li W."/>
            <person name="Chen H.Y."/>
            <person name="Chen S.E."/>
            <person name="Zhou L.G."/>
            <person name="Ni X.B."/>
            <person name="Tian J.H."/>
            <person name="Sheng Y."/>
            <person name="Liu T."/>
            <person name="Pan Y.S."/>
            <person name="Xia L.Y."/>
            <person name="Li J."/>
            <person name="Zhao F."/>
            <person name="Cao W.C."/>
        </authorList>
    </citation>
    <scope>NUCLEOTIDE SEQUENCE</scope>
    <source>
        <strain evidence="10">Rmic-2018</strain>
    </source>
</reference>
<evidence type="ECO:0000256" key="7">
    <source>
        <dbReference type="SAM" id="MobiDB-lite"/>
    </source>
</evidence>
<keyword evidence="3 8" id="KW-0812">Transmembrane</keyword>
<evidence type="ECO:0000256" key="3">
    <source>
        <dbReference type="ARBA" id="ARBA00022692"/>
    </source>
</evidence>
<keyword evidence="6" id="KW-0325">Glycoprotein</keyword>
<evidence type="ECO:0000313" key="10">
    <source>
        <dbReference type="EMBL" id="KAH7931929.1"/>
    </source>
</evidence>
<proteinExistence type="inferred from homology"/>
<protein>
    <submittedName>
        <fullName evidence="10">Uncharacterized protein</fullName>
    </submittedName>
</protein>
<evidence type="ECO:0000256" key="8">
    <source>
        <dbReference type="SAM" id="Phobius"/>
    </source>
</evidence>
<dbReference type="Proteomes" id="UP000821866">
    <property type="component" value="Unassembled WGS sequence"/>
</dbReference>
<reference evidence="10" key="2">
    <citation type="submission" date="2021-09" db="EMBL/GenBank/DDBJ databases">
        <authorList>
            <person name="Jia N."/>
            <person name="Wang J."/>
            <person name="Shi W."/>
            <person name="Du L."/>
            <person name="Sun Y."/>
            <person name="Zhan W."/>
            <person name="Jiang J."/>
            <person name="Wang Q."/>
            <person name="Zhang B."/>
            <person name="Ji P."/>
            <person name="Sakyi L.B."/>
            <person name="Cui X."/>
            <person name="Yuan T."/>
            <person name="Jiang B."/>
            <person name="Yang W."/>
            <person name="Lam T.T.-Y."/>
            <person name="Chang Q."/>
            <person name="Ding S."/>
            <person name="Wang X."/>
            <person name="Zhu J."/>
            <person name="Ruan X."/>
            <person name="Zhao L."/>
            <person name="Wei J."/>
            <person name="Que T."/>
            <person name="Du C."/>
            <person name="Cheng J."/>
            <person name="Dai P."/>
            <person name="Han X."/>
            <person name="Huang E."/>
            <person name="Gao Y."/>
            <person name="Liu J."/>
            <person name="Shao H."/>
            <person name="Ye R."/>
            <person name="Li L."/>
            <person name="Wei W."/>
            <person name="Wang X."/>
            <person name="Wang C."/>
            <person name="Huo Q."/>
            <person name="Li W."/>
            <person name="Guo W."/>
            <person name="Chen H."/>
            <person name="Chen S."/>
            <person name="Zhou L."/>
            <person name="Zhou L."/>
            <person name="Ni X."/>
            <person name="Tian J."/>
            <person name="Zhou Y."/>
            <person name="Sheng Y."/>
            <person name="Liu T."/>
            <person name="Pan Y."/>
            <person name="Xia L."/>
            <person name="Li J."/>
            <person name="Zhao F."/>
            <person name="Cao W."/>
        </authorList>
    </citation>
    <scope>NUCLEOTIDE SEQUENCE</scope>
    <source>
        <strain evidence="10">Rmic-2018</strain>
        <tissue evidence="10">Larvae</tissue>
    </source>
</reference>
<comment type="caution">
    <text evidence="10">The sequence shown here is derived from an EMBL/GenBank/DDBJ whole genome shotgun (WGS) entry which is preliminary data.</text>
</comment>
<feature type="transmembrane region" description="Helical" evidence="8">
    <location>
        <begin position="406"/>
        <end position="429"/>
    </location>
</feature>
<comment type="similarity">
    <text evidence="2">Belongs to the prominin family.</text>
</comment>
<dbReference type="PANTHER" id="PTHR22730:SF1">
    <property type="entry name" value="PROMININ-LIKE PROTEIN"/>
    <property type="match status" value="1"/>
</dbReference>
<name>A0A9J6CTK3_RHIMP</name>
<feature type="signal peptide" evidence="9">
    <location>
        <begin position="1"/>
        <end position="20"/>
    </location>
</feature>
<keyword evidence="5 8" id="KW-0472">Membrane</keyword>